<evidence type="ECO:0000256" key="2">
    <source>
        <dbReference type="ARBA" id="ARBA00004123"/>
    </source>
</evidence>
<protein>
    <submittedName>
        <fullName evidence="15">Uncharacterized protein</fullName>
    </submittedName>
</protein>
<dbReference type="GO" id="GO:0000981">
    <property type="term" value="F:DNA-binding transcription factor activity, RNA polymerase II-specific"/>
    <property type="evidence" value="ECO:0007669"/>
    <property type="project" value="TreeGrafter"/>
</dbReference>
<dbReference type="PANTHER" id="PTHR46105">
    <property type="entry name" value="AGAP004733-PA"/>
    <property type="match status" value="1"/>
</dbReference>
<feature type="compositionally biased region" description="Basic and acidic residues" evidence="12">
    <location>
        <begin position="227"/>
        <end position="237"/>
    </location>
</feature>
<feature type="domain" description="BTB" evidence="13">
    <location>
        <begin position="35"/>
        <end position="100"/>
    </location>
</feature>
<proteinExistence type="predicted"/>
<keyword evidence="9" id="KW-0804">Transcription</keyword>
<keyword evidence="8" id="KW-0238">DNA-binding</keyword>
<accession>A0AA88I3H2</accession>
<comment type="caution">
    <text evidence="15">The sequence shown here is derived from an EMBL/GenBank/DDBJ whole genome shotgun (WGS) entry which is preliminary data.</text>
</comment>
<dbReference type="SUPFAM" id="SSF57667">
    <property type="entry name" value="beta-beta-alpha zinc fingers"/>
    <property type="match status" value="2"/>
</dbReference>
<evidence type="ECO:0000256" key="5">
    <source>
        <dbReference type="ARBA" id="ARBA00022771"/>
    </source>
</evidence>
<gene>
    <name evidence="15" type="ORF">QYM36_004386</name>
</gene>
<evidence type="ECO:0000256" key="1">
    <source>
        <dbReference type="ARBA" id="ARBA00003767"/>
    </source>
</evidence>
<keyword evidence="10" id="KW-0539">Nucleus</keyword>
<reference evidence="15" key="1">
    <citation type="submission" date="2023-07" db="EMBL/GenBank/DDBJ databases">
        <title>Chromosome-level genome assembly of Artemia franciscana.</title>
        <authorList>
            <person name="Jo E."/>
        </authorList>
    </citation>
    <scope>NUCLEOTIDE SEQUENCE</scope>
    <source>
        <tissue evidence="15">Whole body</tissue>
    </source>
</reference>
<keyword evidence="16" id="KW-1185">Reference proteome</keyword>
<feature type="compositionally biased region" description="Polar residues" evidence="12">
    <location>
        <begin position="173"/>
        <end position="182"/>
    </location>
</feature>
<keyword evidence="6" id="KW-0862">Zinc</keyword>
<dbReference type="PROSITE" id="PS00028">
    <property type="entry name" value="ZINC_FINGER_C2H2_1"/>
    <property type="match status" value="3"/>
</dbReference>
<keyword evidence="3" id="KW-0479">Metal-binding</keyword>
<dbReference type="Pfam" id="PF00096">
    <property type="entry name" value="zf-C2H2"/>
    <property type="match status" value="2"/>
</dbReference>
<dbReference type="AlphaFoldDB" id="A0AA88I3H2"/>
<evidence type="ECO:0000256" key="4">
    <source>
        <dbReference type="ARBA" id="ARBA00022737"/>
    </source>
</evidence>
<keyword evidence="4" id="KW-0677">Repeat</keyword>
<dbReference type="Proteomes" id="UP001187531">
    <property type="component" value="Unassembled WGS sequence"/>
</dbReference>
<dbReference type="PROSITE" id="PS50157">
    <property type="entry name" value="ZINC_FINGER_C2H2_2"/>
    <property type="match status" value="3"/>
</dbReference>
<dbReference type="InterPro" id="IPR050457">
    <property type="entry name" value="ZnFinger_BTB_dom_contain"/>
</dbReference>
<dbReference type="FunFam" id="3.30.160.60:FF:002343">
    <property type="entry name" value="Zinc finger protein 33A"/>
    <property type="match status" value="1"/>
</dbReference>
<dbReference type="InterPro" id="IPR000210">
    <property type="entry name" value="BTB/POZ_dom"/>
</dbReference>
<dbReference type="SMART" id="SM00355">
    <property type="entry name" value="ZnF_C2H2"/>
    <property type="match status" value="3"/>
</dbReference>
<evidence type="ECO:0000313" key="16">
    <source>
        <dbReference type="Proteomes" id="UP001187531"/>
    </source>
</evidence>
<evidence type="ECO:0000313" key="15">
    <source>
        <dbReference type="EMBL" id="KAK2720483.1"/>
    </source>
</evidence>
<keyword evidence="5 11" id="KW-0863">Zinc-finger</keyword>
<sequence length="608" mass="67178">MSNHPDNHIYKLKWNSHIDSLQEIFQDFLQKGTFTDVTLQLKDGFLKAHKAMLSSCSSYFAKIFRECEKKQTSIIISDVSKEEMNSILKFIYSGEISLSEDEIQGVLSSAKLLEIRGLSDTSKSSDPFQREVGPRPFKLVSHNGCDSQLVNNGAFSASRKLATPRPRKRPASTGLQAVPRNSGSGGEEANLSLDNVMPEVVLNKTFRVPASSPTKRMRPNDPSSDLSKLDESVDSLRDVGSPFYPEVSLSDVPETDASQLESPLRVRKDLLGDSDLVTSTSPGSNDAIERSSSATTLSTLDEEVKKEGGENYPFNVLEDTTSGNGITAICPFCLKDCKRTAELRAHIRAHTGEKPFQCDICGAPFARSAHLKRHRRVHTGERPFECPRCGKTFSRQDKLKLHVDRHVFKDGGCVPIPKAEREAMAALKLQEEAASKITQQANVQNESPSELRSIAPKPQDNSPILPNVPNYVPFGEMNYLSLLSVPPRSMINADFSAAFIRSAVHEQTLRQIFQSATQAALPLQSIKPRALPSSTEGLVNYVQQIGDCTVKTVEGSNSGLEWFLTTDKAKIVLITEEFDFRKDGITGHKILPIGLLSLKLYGYFEDET</sequence>
<keyword evidence="7" id="KW-0805">Transcription regulation</keyword>
<dbReference type="CDD" id="cd18315">
    <property type="entry name" value="BTB_POZ_BAB-like"/>
    <property type="match status" value="1"/>
</dbReference>
<feature type="domain" description="C2H2-type" evidence="14">
    <location>
        <begin position="384"/>
        <end position="411"/>
    </location>
</feature>
<evidence type="ECO:0000256" key="12">
    <source>
        <dbReference type="SAM" id="MobiDB-lite"/>
    </source>
</evidence>
<dbReference type="GO" id="GO:0008270">
    <property type="term" value="F:zinc ion binding"/>
    <property type="evidence" value="ECO:0007669"/>
    <property type="project" value="UniProtKB-KW"/>
</dbReference>
<evidence type="ECO:0000256" key="8">
    <source>
        <dbReference type="ARBA" id="ARBA00023125"/>
    </source>
</evidence>
<feature type="region of interest" description="Disordered" evidence="12">
    <location>
        <begin position="156"/>
        <end position="190"/>
    </location>
</feature>
<evidence type="ECO:0000256" key="3">
    <source>
        <dbReference type="ARBA" id="ARBA00022723"/>
    </source>
</evidence>
<evidence type="ECO:0000259" key="13">
    <source>
        <dbReference type="PROSITE" id="PS50097"/>
    </source>
</evidence>
<feature type="domain" description="C2H2-type" evidence="14">
    <location>
        <begin position="328"/>
        <end position="355"/>
    </location>
</feature>
<evidence type="ECO:0000256" key="9">
    <source>
        <dbReference type="ARBA" id="ARBA00023163"/>
    </source>
</evidence>
<comment type="subcellular location">
    <subcellularLocation>
        <location evidence="2">Nucleus</location>
    </subcellularLocation>
</comment>
<dbReference type="SUPFAM" id="SSF54695">
    <property type="entry name" value="POZ domain"/>
    <property type="match status" value="1"/>
</dbReference>
<dbReference type="Gene3D" id="3.30.160.60">
    <property type="entry name" value="Classic Zinc Finger"/>
    <property type="match status" value="3"/>
</dbReference>
<evidence type="ECO:0000256" key="11">
    <source>
        <dbReference type="PROSITE-ProRule" id="PRU00042"/>
    </source>
</evidence>
<evidence type="ECO:0000259" key="14">
    <source>
        <dbReference type="PROSITE" id="PS50157"/>
    </source>
</evidence>
<dbReference type="FunFam" id="3.30.160.60:FF:000097">
    <property type="entry name" value="Zinc finger protein"/>
    <property type="match status" value="1"/>
</dbReference>
<dbReference type="InterPro" id="IPR036236">
    <property type="entry name" value="Znf_C2H2_sf"/>
</dbReference>
<dbReference type="PROSITE" id="PS50097">
    <property type="entry name" value="BTB"/>
    <property type="match status" value="1"/>
</dbReference>
<dbReference type="SMART" id="SM00225">
    <property type="entry name" value="BTB"/>
    <property type="match status" value="1"/>
</dbReference>
<feature type="compositionally biased region" description="Polar residues" evidence="12">
    <location>
        <begin position="440"/>
        <end position="450"/>
    </location>
</feature>
<dbReference type="Gene3D" id="3.30.710.10">
    <property type="entry name" value="Potassium Channel Kv1.1, Chain A"/>
    <property type="match status" value="1"/>
</dbReference>
<organism evidence="15 16">
    <name type="scientific">Artemia franciscana</name>
    <name type="common">Brine shrimp</name>
    <name type="synonym">Artemia sanfranciscana</name>
    <dbReference type="NCBI Taxonomy" id="6661"/>
    <lineage>
        <taxon>Eukaryota</taxon>
        <taxon>Metazoa</taxon>
        <taxon>Ecdysozoa</taxon>
        <taxon>Arthropoda</taxon>
        <taxon>Crustacea</taxon>
        <taxon>Branchiopoda</taxon>
        <taxon>Anostraca</taxon>
        <taxon>Artemiidae</taxon>
        <taxon>Artemia</taxon>
    </lineage>
</organism>
<dbReference type="InterPro" id="IPR013087">
    <property type="entry name" value="Znf_C2H2_type"/>
</dbReference>
<dbReference type="EMBL" id="JAVRJZ010000007">
    <property type="protein sequence ID" value="KAK2720483.1"/>
    <property type="molecule type" value="Genomic_DNA"/>
</dbReference>
<evidence type="ECO:0000256" key="10">
    <source>
        <dbReference type="ARBA" id="ARBA00023242"/>
    </source>
</evidence>
<name>A0AA88I3H2_ARTSF</name>
<evidence type="ECO:0000256" key="6">
    <source>
        <dbReference type="ARBA" id="ARBA00022833"/>
    </source>
</evidence>
<feature type="region of interest" description="Disordered" evidence="12">
    <location>
        <begin position="207"/>
        <end position="304"/>
    </location>
</feature>
<dbReference type="PANTHER" id="PTHR46105:SF5">
    <property type="entry name" value="ZINC FINGER AND BTB DOMAIN-CONTAINING PROTEIN 44 ISOFORM X1"/>
    <property type="match status" value="1"/>
</dbReference>
<feature type="region of interest" description="Disordered" evidence="12">
    <location>
        <begin position="440"/>
        <end position="462"/>
    </location>
</feature>
<feature type="compositionally biased region" description="Polar residues" evidence="12">
    <location>
        <begin position="276"/>
        <end position="299"/>
    </location>
</feature>
<dbReference type="Pfam" id="PF00651">
    <property type="entry name" value="BTB"/>
    <property type="match status" value="1"/>
</dbReference>
<dbReference type="GO" id="GO:0000978">
    <property type="term" value="F:RNA polymerase II cis-regulatory region sequence-specific DNA binding"/>
    <property type="evidence" value="ECO:0007669"/>
    <property type="project" value="TreeGrafter"/>
</dbReference>
<comment type="function">
    <text evidence="1">May be involved in transcriptional regulation.</text>
</comment>
<evidence type="ECO:0000256" key="7">
    <source>
        <dbReference type="ARBA" id="ARBA00023015"/>
    </source>
</evidence>
<dbReference type="InterPro" id="IPR011333">
    <property type="entry name" value="SKP1/BTB/POZ_sf"/>
</dbReference>
<feature type="domain" description="C2H2-type" evidence="14">
    <location>
        <begin position="356"/>
        <end position="383"/>
    </location>
</feature>
<dbReference type="GO" id="GO:0005634">
    <property type="term" value="C:nucleus"/>
    <property type="evidence" value="ECO:0007669"/>
    <property type="project" value="UniProtKB-SubCell"/>
</dbReference>